<gene>
    <name evidence="1" type="ORF">AQJ66_28970</name>
</gene>
<proteinExistence type="predicted"/>
<keyword evidence="1" id="KW-0808">Transferase</keyword>
<protein>
    <submittedName>
        <fullName evidence="1">Phosphotransferase</fullName>
    </submittedName>
</protein>
<evidence type="ECO:0000313" key="1">
    <source>
        <dbReference type="EMBL" id="KUN79350.1"/>
    </source>
</evidence>
<name>A0A117RA13_9ACTN</name>
<sequence>MRHDPAREPTVDRGRYTDTVTPWEQEDWRAAVLVWVEDALAAQGLRTTGRLWVRLRPWSVLVRVAVAGRGAVWFKANPPASGFEGALTAALARWVPGQVLAPLAVDTDRRWLLLPDGGELFRDVLEREPVEPRAWESLLDQYAALQHAVTAHTAEIGRLGVPGARTPELPDVFEALLGASQALRPEDRARLVRLRPRVADWCAELAALGVADSLDHADLHEGQLFHPAPNRFTFFDWGDAVVSHPFCSLRVPARRAADRYGPGVLPRLRDAYLEPWTGSGRTPVELRRAVSLAWRLSALGRARAWGRLFPAAAAATPLAGQSAASLLELLEEPPL</sequence>
<dbReference type="AlphaFoldDB" id="A0A117RA13"/>
<organism evidence="1 2">
    <name type="scientific">Streptomyces bungoensis</name>
    <dbReference type="NCBI Taxonomy" id="285568"/>
    <lineage>
        <taxon>Bacteria</taxon>
        <taxon>Bacillati</taxon>
        <taxon>Actinomycetota</taxon>
        <taxon>Actinomycetes</taxon>
        <taxon>Kitasatosporales</taxon>
        <taxon>Streptomycetaceae</taxon>
        <taxon>Streptomyces</taxon>
    </lineage>
</organism>
<dbReference type="OrthoDB" id="101887at2"/>
<dbReference type="GO" id="GO:0016740">
    <property type="term" value="F:transferase activity"/>
    <property type="evidence" value="ECO:0007669"/>
    <property type="project" value="UniProtKB-KW"/>
</dbReference>
<dbReference type="EMBL" id="LMWX01000053">
    <property type="protein sequence ID" value="KUN79350.1"/>
    <property type="molecule type" value="Genomic_DNA"/>
</dbReference>
<comment type="caution">
    <text evidence="1">The sequence shown here is derived from an EMBL/GenBank/DDBJ whole genome shotgun (WGS) entry which is preliminary data.</text>
</comment>
<dbReference type="Proteomes" id="UP000053024">
    <property type="component" value="Unassembled WGS sequence"/>
</dbReference>
<dbReference type="InterPro" id="IPR011009">
    <property type="entry name" value="Kinase-like_dom_sf"/>
</dbReference>
<dbReference type="STRING" id="285568.AQJ66_28970"/>
<reference evidence="1 2" key="1">
    <citation type="submission" date="2015-10" db="EMBL/GenBank/DDBJ databases">
        <title>Draft genome sequence of Streptomyces bungoensis DSM 41781, type strain for the species Streptomyces bungoensis.</title>
        <authorList>
            <person name="Ruckert C."/>
            <person name="Winkler A."/>
            <person name="Kalinowski J."/>
            <person name="Kampfer P."/>
            <person name="Glaeser S."/>
        </authorList>
    </citation>
    <scope>NUCLEOTIDE SEQUENCE [LARGE SCALE GENOMIC DNA]</scope>
    <source>
        <strain evidence="1 2">DSM 41781</strain>
    </source>
</reference>
<accession>A0A117RA13</accession>
<dbReference type="SUPFAM" id="SSF56112">
    <property type="entry name" value="Protein kinase-like (PK-like)"/>
    <property type="match status" value="1"/>
</dbReference>
<evidence type="ECO:0000313" key="2">
    <source>
        <dbReference type="Proteomes" id="UP000053024"/>
    </source>
</evidence>
<keyword evidence="2" id="KW-1185">Reference proteome</keyword>
<dbReference type="RefSeq" id="WP_061927980.1">
    <property type="nucleotide sequence ID" value="NZ_KQ948868.1"/>
</dbReference>